<dbReference type="GO" id="GO:0022857">
    <property type="term" value="F:transmembrane transporter activity"/>
    <property type="evidence" value="ECO:0007669"/>
    <property type="project" value="InterPro"/>
</dbReference>
<evidence type="ECO:0000259" key="3">
    <source>
        <dbReference type="Pfam" id="PF25917"/>
    </source>
</evidence>
<keyword evidence="2" id="KW-0813">Transport</keyword>
<sequence>MKKIFIPLIVLAVAGCKDAKNNSVAEAVTSADTVVVVEQIEETEEADAYSSATSKPNEVLFNGTLVVPPEYQATVTMVMGGTVKSSKLLSGMAVKKGQLLVTLENPDFIDLQQNYLDSHAQLEYLEAEYNRQLALSKEQAASQKKLQQAKAEYLSMKSREQATAAQLQLLGVQPSVLLTGGIRPYLEVLSPIDGYVGNVRINAGKHIAAGEALCDVINKDRTMLRLVAYEKDLSNIHNGDTVEFTVNGIGAQVFRATLVSVGQQVDEASRSLEIYARVDAQEELFRPGMYVTARILHQEKK</sequence>
<dbReference type="Pfam" id="PF25954">
    <property type="entry name" value="Beta-barrel_RND_2"/>
    <property type="match status" value="1"/>
</dbReference>
<dbReference type="GO" id="GO:0060003">
    <property type="term" value="P:copper ion export"/>
    <property type="evidence" value="ECO:0007669"/>
    <property type="project" value="TreeGrafter"/>
</dbReference>
<organism evidence="5 6">
    <name type="scientific">Odoribacter laneus YIT 12061</name>
    <dbReference type="NCBI Taxonomy" id="742817"/>
    <lineage>
        <taxon>Bacteria</taxon>
        <taxon>Pseudomonadati</taxon>
        <taxon>Bacteroidota</taxon>
        <taxon>Bacteroidia</taxon>
        <taxon>Bacteroidales</taxon>
        <taxon>Odoribacteraceae</taxon>
        <taxon>Odoribacter</taxon>
    </lineage>
</organism>
<dbReference type="PANTHER" id="PTHR30097">
    <property type="entry name" value="CATION EFFLUX SYSTEM PROTEIN CUSB"/>
    <property type="match status" value="1"/>
</dbReference>
<dbReference type="NCBIfam" id="TIGR01730">
    <property type="entry name" value="RND_mfp"/>
    <property type="match status" value="1"/>
</dbReference>
<dbReference type="HOGENOM" id="CLU_018816_13_2_10"/>
<dbReference type="InterPro" id="IPR051909">
    <property type="entry name" value="MFP_Cation_Efflux"/>
</dbReference>
<keyword evidence="6" id="KW-1185">Reference proteome</keyword>
<dbReference type="InterPro" id="IPR006143">
    <property type="entry name" value="RND_pump_MFP"/>
</dbReference>
<dbReference type="PROSITE" id="PS51257">
    <property type="entry name" value="PROKAR_LIPOPROTEIN"/>
    <property type="match status" value="1"/>
</dbReference>
<dbReference type="eggNOG" id="COG0845">
    <property type="taxonomic scope" value="Bacteria"/>
</dbReference>
<dbReference type="GeneID" id="98068296"/>
<evidence type="ECO:0000256" key="1">
    <source>
        <dbReference type="ARBA" id="ARBA00009477"/>
    </source>
</evidence>
<accession>H1DEI2</accession>
<dbReference type="AlphaFoldDB" id="H1DEI2"/>
<comment type="similarity">
    <text evidence="1">Belongs to the membrane fusion protein (MFP) (TC 8.A.1) family.</text>
</comment>
<dbReference type="Pfam" id="PF25917">
    <property type="entry name" value="BSH_RND"/>
    <property type="match status" value="1"/>
</dbReference>
<dbReference type="InterPro" id="IPR058792">
    <property type="entry name" value="Beta-barrel_RND_2"/>
</dbReference>
<dbReference type="Gene3D" id="1.10.287.470">
    <property type="entry name" value="Helix hairpin bin"/>
    <property type="match status" value="1"/>
</dbReference>
<reference evidence="5 6" key="1">
    <citation type="submission" date="2012-01" db="EMBL/GenBank/DDBJ databases">
        <title>The Genome Sequence of Odoribacter laneus YIT 12061.</title>
        <authorList>
            <consortium name="The Broad Institute Genome Sequencing Platform"/>
            <person name="Earl A."/>
            <person name="Ward D."/>
            <person name="Feldgarden M."/>
            <person name="Gevers D."/>
            <person name="Morotomi M."/>
            <person name="Young S.K."/>
            <person name="Zeng Q."/>
            <person name="Gargeya S."/>
            <person name="Fitzgerald M."/>
            <person name="Haas B."/>
            <person name="Abouelleil A."/>
            <person name="Alvarado L."/>
            <person name="Arachchi H.M."/>
            <person name="Berlin A."/>
            <person name="Chapman S.B."/>
            <person name="Gearin G."/>
            <person name="Goldberg J."/>
            <person name="Griggs A."/>
            <person name="Gujja S."/>
            <person name="Hansen M."/>
            <person name="Heiman D."/>
            <person name="Howarth C."/>
            <person name="Larimer J."/>
            <person name="Lui A."/>
            <person name="MacDonald P.J.P."/>
            <person name="McCowen C."/>
            <person name="Montmayeur A."/>
            <person name="Murphy C."/>
            <person name="Neiman D."/>
            <person name="Pearson M."/>
            <person name="Priest M."/>
            <person name="Roberts A."/>
            <person name="Saif S."/>
            <person name="Shea T."/>
            <person name="Sisk P."/>
            <person name="Stolte C."/>
            <person name="Sykes S."/>
            <person name="Wortman J."/>
            <person name="Nusbaum C."/>
            <person name="Birren B."/>
        </authorList>
    </citation>
    <scope>NUCLEOTIDE SEQUENCE [LARGE SCALE GENOMIC DNA]</scope>
    <source>
        <strain evidence="5 6">YIT 12061</strain>
    </source>
</reference>
<dbReference type="RefSeq" id="WP_009135816.1">
    <property type="nucleotide sequence ID" value="NZ_JH594596.1"/>
</dbReference>
<gene>
    <name evidence="5" type="ORF">HMPREF9449_00668</name>
</gene>
<evidence type="ECO:0000313" key="5">
    <source>
        <dbReference type="EMBL" id="EHP49882.1"/>
    </source>
</evidence>
<dbReference type="Proteomes" id="UP000004892">
    <property type="component" value="Unassembled WGS sequence"/>
</dbReference>
<protein>
    <submittedName>
        <fullName evidence="5">Efflux transporter, RND family, MFP subunit</fullName>
    </submittedName>
</protein>
<evidence type="ECO:0000259" key="4">
    <source>
        <dbReference type="Pfam" id="PF25954"/>
    </source>
</evidence>
<comment type="caution">
    <text evidence="5">The sequence shown here is derived from an EMBL/GenBank/DDBJ whole genome shotgun (WGS) entry which is preliminary data.</text>
</comment>
<dbReference type="SUPFAM" id="SSF111369">
    <property type="entry name" value="HlyD-like secretion proteins"/>
    <property type="match status" value="1"/>
</dbReference>
<dbReference type="PANTHER" id="PTHR30097:SF4">
    <property type="entry name" value="SLR6042 PROTEIN"/>
    <property type="match status" value="1"/>
</dbReference>
<proteinExistence type="inferred from homology"/>
<dbReference type="EMBL" id="ADMC01000008">
    <property type="protein sequence ID" value="EHP49882.1"/>
    <property type="molecule type" value="Genomic_DNA"/>
</dbReference>
<dbReference type="GO" id="GO:0015679">
    <property type="term" value="P:plasma membrane copper ion transport"/>
    <property type="evidence" value="ECO:0007669"/>
    <property type="project" value="TreeGrafter"/>
</dbReference>
<evidence type="ECO:0000256" key="2">
    <source>
        <dbReference type="ARBA" id="ARBA00022448"/>
    </source>
</evidence>
<dbReference type="Gene3D" id="2.40.50.100">
    <property type="match status" value="1"/>
</dbReference>
<evidence type="ECO:0000313" key="6">
    <source>
        <dbReference type="Proteomes" id="UP000004892"/>
    </source>
</evidence>
<feature type="domain" description="CusB-like beta-barrel" evidence="4">
    <location>
        <begin position="228"/>
        <end position="296"/>
    </location>
</feature>
<dbReference type="GO" id="GO:0030313">
    <property type="term" value="C:cell envelope"/>
    <property type="evidence" value="ECO:0007669"/>
    <property type="project" value="TreeGrafter"/>
</dbReference>
<dbReference type="PATRIC" id="fig|742817.3.peg.713"/>
<dbReference type="STRING" id="742817.HMPREF9449_00668"/>
<name>H1DEI2_9BACT</name>
<dbReference type="GO" id="GO:0016020">
    <property type="term" value="C:membrane"/>
    <property type="evidence" value="ECO:0007669"/>
    <property type="project" value="InterPro"/>
</dbReference>
<dbReference type="InterPro" id="IPR058625">
    <property type="entry name" value="MdtA-like_BSH"/>
</dbReference>
<dbReference type="Gene3D" id="2.40.30.170">
    <property type="match status" value="1"/>
</dbReference>
<feature type="domain" description="Multidrug resistance protein MdtA-like barrel-sandwich hybrid" evidence="3">
    <location>
        <begin position="72"/>
        <end position="214"/>
    </location>
</feature>